<comment type="cofactor">
    <cofactor evidence="11">
        <name>Mg(2+)</name>
        <dbReference type="ChEBI" id="CHEBI:18420"/>
    </cofactor>
    <text evidence="11">Binds 1 Mg(2+) ion per subunit.</text>
</comment>
<dbReference type="EC" id="2.7.1.71" evidence="3 11"/>
<name>A0A161WRK6_9CLOT</name>
<dbReference type="Pfam" id="PF01202">
    <property type="entry name" value="SKI"/>
    <property type="match status" value="1"/>
</dbReference>
<dbReference type="CDD" id="cd00464">
    <property type="entry name" value="SK"/>
    <property type="match status" value="1"/>
</dbReference>
<dbReference type="InterPro" id="IPR000623">
    <property type="entry name" value="Shikimate_kinase/TSH1"/>
</dbReference>
<dbReference type="GO" id="GO:0005829">
    <property type="term" value="C:cytosol"/>
    <property type="evidence" value="ECO:0007669"/>
    <property type="project" value="TreeGrafter"/>
</dbReference>
<evidence type="ECO:0000256" key="10">
    <source>
        <dbReference type="ARBA" id="ARBA00048567"/>
    </source>
</evidence>
<keyword evidence="11" id="KW-0963">Cytoplasm</keyword>
<dbReference type="GO" id="GO:0009423">
    <property type="term" value="P:chorismate biosynthetic process"/>
    <property type="evidence" value="ECO:0007669"/>
    <property type="project" value="UniProtKB-UniRule"/>
</dbReference>
<gene>
    <name evidence="12" type="primary">aroK_4</name>
    <name evidence="11" type="synonym">aroK</name>
    <name evidence="12" type="ORF">CLMAG_52720</name>
</gene>
<evidence type="ECO:0000256" key="9">
    <source>
        <dbReference type="ARBA" id="ARBA00023141"/>
    </source>
</evidence>
<proteinExistence type="inferred from homology"/>
<dbReference type="PROSITE" id="PS01128">
    <property type="entry name" value="SHIKIMATE_KINASE"/>
    <property type="match status" value="1"/>
</dbReference>
<dbReference type="Gene3D" id="3.40.50.300">
    <property type="entry name" value="P-loop containing nucleotide triphosphate hydrolases"/>
    <property type="match status" value="1"/>
</dbReference>
<dbReference type="OrthoDB" id="9800332at2"/>
<keyword evidence="4 11" id="KW-0028">Amino-acid biosynthesis</keyword>
<comment type="function">
    <text evidence="11">Catalyzes the specific phosphorylation of the 3-hydroxyl group of shikimic acid using ATP as a cosubstrate.</text>
</comment>
<evidence type="ECO:0000256" key="6">
    <source>
        <dbReference type="ARBA" id="ARBA00022741"/>
    </source>
</evidence>
<keyword evidence="5 11" id="KW-0808">Transferase</keyword>
<comment type="caution">
    <text evidence="11">Lacks conserved residue(s) required for the propagation of feature annotation.</text>
</comment>
<dbReference type="EMBL" id="LWAE01000009">
    <property type="protein sequence ID" value="KZL89368.1"/>
    <property type="molecule type" value="Genomic_DNA"/>
</dbReference>
<dbReference type="GO" id="GO:0005524">
    <property type="term" value="F:ATP binding"/>
    <property type="evidence" value="ECO:0007669"/>
    <property type="project" value="UniProtKB-UniRule"/>
</dbReference>
<feature type="binding site" evidence="11">
    <location>
        <position position="136"/>
    </location>
    <ligand>
        <name>substrate</name>
    </ligand>
</feature>
<feature type="binding site" evidence="11">
    <location>
        <position position="82"/>
    </location>
    <ligand>
        <name>substrate</name>
    </ligand>
</feature>
<evidence type="ECO:0000313" key="13">
    <source>
        <dbReference type="Proteomes" id="UP000076603"/>
    </source>
</evidence>
<feature type="binding site" evidence="11">
    <location>
        <position position="119"/>
    </location>
    <ligand>
        <name>ATP</name>
        <dbReference type="ChEBI" id="CHEBI:30616"/>
    </ligand>
</feature>
<dbReference type="STRING" id="1121326.CLMAG_52720"/>
<evidence type="ECO:0000256" key="7">
    <source>
        <dbReference type="ARBA" id="ARBA00022777"/>
    </source>
</evidence>
<comment type="subunit">
    <text evidence="11">Monomer.</text>
</comment>
<dbReference type="GO" id="GO:0008652">
    <property type="term" value="P:amino acid biosynthetic process"/>
    <property type="evidence" value="ECO:0007669"/>
    <property type="project" value="UniProtKB-KW"/>
</dbReference>
<evidence type="ECO:0000256" key="3">
    <source>
        <dbReference type="ARBA" id="ARBA00012154"/>
    </source>
</evidence>
<feature type="binding site" evidence="11">
    <location>
        <position position="19"/>
    </location>
    <ligand>
        <name>Mg(2+)</name>
        <dbReference type="ChEBI" id="CHEBI:18420"/>
    </ligand>
</feature>
<sequence length="166" mass="18870">MCKMSKNVVLIGMPGCGKTTLGKIISENLGFKFFDVDEYIEKKSGKIISQLFDVSEEYFRSVESEAVYELSKENTSVISTGGGVIKKHINIERLKETGIVIFIDRPVDNIATDVEVSTRPLLRDGVHKLYDLFNERYEIYKKCCDFHVMNDSDINETVKRIMGIIS</sequence>
<evidence type="ECO:0000256" key="4">
    <source>
        <dbReference type="ARBA" id="ARBA00022605"/>
    </source>
</evidence>
<keyword evidence="8 11" id="KW-0067">ATP-binding</keyword>
<dbReference type="InterPro" id="IPR023000">
    <property type="entry name" value="Shikimate_kinase_CS"/>
</dbReference>
<evidence type="ECO:0000256" key="1">
    <source>
        <dbReference type="ARBA" id="ARBA00004842"/>
    </source>
</evidence>
<dbReference type="PANTHER" id="PTHR21087:SF16">
    <property type="entry name" value="SHIKIMATE KINASE 1, CHLOROPLASTIC"/>
    <property type="match status" value="1"/>
</dbReference>
<dbReference type="PRINTS" id="PR01100">
    <property type="entry name" value="SHIKIMTKNASE"/>
</dbReference>
<keyword evidence="7 11" id="KW-0418">Kinase</keyword>
<keyword evidence="9 11" id="KW-0057">Aromatic amino acid biosynthesis</keyword>
<dbReference type="GO" id="GO:0004765">
    <property type="term" value="F:shikimate kinase activity"/>
    <property type="evidence" value="ECO:0007669"/>
    <property type="project" value="UniProtKB-UniRule"/>
</dbReference>
<keyword evidence="13" id="KW-1185">Reference proteome</keyword>
<dbReference type="SUPFAM" id="SSF52540">
    <property type="entry name" value="P-loop containing nucleoside triphosphate hydrolases"/>
    <property type="match status" value="1"/>
</dbReference>
<dbReference type="Proteomes" id="UP000076603">
    <property type="component" value="Unassembled WGS sequence"/>
</dbReference>
<comment type="pathway">
    <text evidence="1 11">Metabolic intermediate biosynthesis; chorismate biosynthesis; chorismate from D-erythrose 4-phosphate and phosphoenolpyruvate: step 5/7.</text>
</comment>
<feature type="binding site" evidence="11">
    <location>
        <begin position="15"/>
        <end position="20"/>
    </location>
    <ligand>
        <name>ATP</name>
        <dbReference type="ChEBI" id="CHEBI:30616"/>
    </ligand>
</feature>
<comment type="similarity">
    <text evidence="2 11">Belongs to the shikimate kinase family.</text>
</comment>
<comment type="catalytic activity">
    <reaction evidence="10 11">
        <text>shikimate + ATP = 3-phosphoshikimate + ADP + H(+)</text>
        <dbReference type="Rhea" id="RHEA:13121"/>
        <dbReference type="ChEBI" id="CHEBI:15378"/>
        <dbReference type="ChEBI" id="CHEBI:30616"/>
        <dbReference type="ChEBI" id="CHEBI:36208"/>
        <dbReference type="ChEBI" id="CHEBI:145989"/>
        <dbReference type="ChEBI" id="CHEBI:456216"/>
        <dbReference type="EC" id="2.7.1.71"/>
    </reaction>
</comment>
<keyword evidence="11" id="KW-0479">Metal-binding</keyword>
<dbReference type="InterPro" id="IPR027417">
    <property type="entry name" value="P-loop_NTPase"/>
</dbReference>
<comment type="subcellular location">
    <subcellularLocation>
        <location evidence="11">Cytoplasm</location>
    </subcellularLocation>
</comment>
<protein>
    <recommendedName>
        <fullName evidence="3 11">Shikimate kinase</fullName>
        <shortName evidence="11">SK</shortName>
        <ecNumber evidence="3 11">2.7.1.71</ecNumber>
    </recommendedName>
</protein>
<evidence type="ECO:0000313" key="12">
    <source>
        <dbReference type="EMBL" id="KZL89368.1"/>
    </source>
</evidence>
<dbReference type="HAMAP" id="MF_00109">
    <property type="entry name" value="Shikimate_kinase"/>
    <property type="match status" value="1"/>
</dbReference>
<dbReference type="PATRIC" id="fig|1121326.3.peg.5331"/>
<evidence type="ECO:0000256" key="11">
    <source>
        <dbReference type="HAMAP-Rule" id="MF_00109"/>
    </source>
</evidence>
<dbReference type="AlphaFoldDB" id="A0A161WRK6"/>
<evidence type="ECO:0000256" key="8">
    <source>
        <dbReference type="ARBA" id="ARBA00022840"/>
    </source>
</evidence>
<feature type="binding site" evidence="11">
    <location>
        <position position="37"/>
    </location>
    <ligand>
        <name>substrate</name>
    </ligand>
</feature>
<dbReference type="GO" id="GO:0009073">
    <property type="term" value="P:aromatic amino acid family biosynthetic process"/>
    <property type="evidence" value="ECO:0007669"/>
    <property type="project" value="UniProtKB-KW"/>
</dbReference>
<organism evidence="12 13">
    <name type="scientific">Clostridium magnum DSM 2767</name>
    <dbReference type="NCBI Taxonomy" id="1121326"/>
    <lineage>
        <taxon>Bacteria</taxon>
        <taxon>Bacillati</taxon>
        <taxon>Bacillota</taxon>
        <taxon>Clostridia</taxon>
        <taxon>Eubacteriales</taxon>
        <taxon>Clostridiaceae</taxon>
        <taxon>Clostridium</taxon>
    </lineage>
</organism>
<dbReference type="GO" id="GO:0000287">
    <property type="term" value="F:magnesium ion binding"/>
    <property type="evidence" value="ECO:0007669"/>
    <property type="project" value="UniProtKB-UniRule"/>
</dbReference>
<dbReference type="PANTHER" id="PTHR21087">
    <property type="entry name" value="SHIKIMATE KINASE"/>
    <property type="match status" value="1"/>
</dbReference>
<dbReference type="UniPathway" id="UPA00053">
    <property type="reaction ID" value="UER00088"/>
</dbReference>
<reference evidence="12 13" key="1">
    <citation type="submission" date="2016-04" db="EMBL/GenBank/DDBJ databases">
        <title>Genome sequence of Clostridium magnum DSM 2767.</title>
        <authorList>
            <person name="Poehlein A."/>
            <person name="Uhlig R."/>
            <person name="Fischer R."/>
            <person name="Bahl H."/>
            <person name="Daniel R."/>
        </authorList>
    </citation>
    <scope>NUCLEOTIDE SEQUENCE [LARGE SCALE GENOMIC DNA]</scope>
    <source>
        <strain evidence="12 13">DSM 2767</strain>
    </source>
</reference>
<evidence type="ECO:0000256" key="2">
    <source>
        <dbReference type="ARBA" id="ARBA00006997"/>
    </source>
</evidence>
<feature type="binding site" evidence="11">
    <location>
        <position position="60"/>
    </location>
    <ligand>
        <name>substrate</name>
    </ligand>
</feature>
<dbReference type="InterPro" id="IPR031322">
    <property type="entry name" value="Shikimate/glucono_kinase"/>
</dbReference>
<keyword evidence="11" id="KW-0460">Magnesium</keyword>
<accession>A0A161WRK6</accession>
<evidence type="ECO:0000256" key="5">
    <source>
        <dbReference type="ARBA" id="ARBA00022679"/>
    </source>
</evidence>
<comment type="caution">
    <text evidence="12">The sequence shown here is derived from an EMBL/GenBank/DDBJ whole genome shotgun (WGS) entry which is preliminary data.</text>
</comment>
<keyword evidence="6 11" id="KW-0547">Nucleotide-binding</keyword>